<proteinExistence type="predicted"/>
<dbReference type="Gene3D" id="3.40.50.300">
    <property type="entry name" value="P-loop containing nucleotide triphosphate hydrolases"/>
    <property type="match status" value="1"/>
</dbReference>
<accession>A0ABT0Q582</accession>
<dbReference type="EMBL" id="JAMFMB010000021">
    <property type="protein sequence ID" value="MCL6285024.1"/>
    <property type="molecule type" value="Genomic_DNA"/>
</dbReference>
<organism evidence="1 2">
    <name type="scientific">Ruegeria spongiae</name>
    <dbReference type="NCBI Taxonomy" id="2942209"/>
    <lineage>
        <taxon>Bacteria</taxon>
        <taxon>Pseudomonadati</taxon>
        <taxon>Pseudomonadota</taxon>
        <taxon>Alphaproteobacteria</taxon>
        <taxon>Rhodobacterales</taxon>
        <taxon>Roseobacteraceae</taxon>
        <taxon>Ruegeria</taxon>
    </lineage>
</organism>
<dbReference type="Proteomes" id="UP001203880">
    <property type="component" value="Unassembled WGS sequence"/>
</dbReference>
<sequence length="181" mass="20531">MKIGVIVTGLPASGKTTIAREIAKHLGFDLHDKDDFLEKLYECFEVRSHDHRKQLSRQSDHAFKDAAMRSESVVLVSHWRSLGDSDESGTPSDWLDQEYERIVEVVCQCSPKVALKRFLARTRHPGHLDSQSDADELAQRMATWSHRFPLGVGNLVEVQTEHPLNISSLIEDIRVALCDDR</sequence>
<dbReference type="Pfam" id="PF13238">
    <property type="entry name" value="AAA_18"/>
    <property type="match status" value="1"/>
</dbReference>
<protein>
    <submittedName>
        <fullName evidence="1">AAA family ATPase</fullName>
    </submittedName>
</protein>
<reference evidence="1" key="1">
    <citation type="submission" date="2022-05" db="EMBL/GenBank/DDBJ databases">
        <authorList>
            <person name="Park J.-S."/>
        </authorList>
    </citation>
    <scope>NUCLEOTIDE SEQUENCE</scope>
    <source>
        <strain evidence="1">2012CJ41-6</strain>
    </source>
</reference>
<dbReference type="RefSeq" id="WP_249711413.1">
    <property type="nucleotide sequence ID" value="NZ_JAMFMB010000021.1"/>
</dbReference>
<gene>
    <name evidence="1" type="ORF">M3P21_15945</name>
</gene>
<comment type="caution">
    <text evidence="1">The sequence shown here is derived from an EMBL/GenBank/DDBJ whole genome shotgun (WGS) entry which is preliminary data.</text>
</comment>
<dbReference type="SUPFAM" id="SSF52540">
    <property type="entry name" value="P-loop containing nucleoside triphosphate hydrolases"/>
    <property type="match status" value="1"/>
</dbReference>
<keyword evidence="2" id="KW-1185">Reference proteome</keyword>
<dbReference type="InterPro" id="IPR027417">
    <property type="entry name" value="P-loop_NTPase"/>
</dbReference>
<name>A0ABT0Q582_9RHOB</name>
<evidence type="ECO:0000313" key="1">
    <source>
        <dbReference type="EMBL" id="MCL6285024.1"/>
    </source>
</evidence>
<evidence type="ECO:0000313" key="2">
    <source>
        <dbReference type="Proteomes" id="UP001203880"/>
    </source>
</evidence>